<feature type="transmembrane region" description="Helical" evidence="1">
    <location>
        <begin position="261"/>
        <end position="281"/>
    </location>
</feature>
<evidence type="ECO:0000313" key="2">
    <source>
        <dbReference type="EMBL" id="EQC36191.1"/>
    </source>
</evidence>
<accession>T0QN97</accession>
<dbReference type="OrthoDB" id="82376at2759"/>
<feature type="transmembrane region" description="Helical" evidence="1">
    <location>
        <begin position="61"/>
        <end position="80"/>
    </location>
</feature>
<dbReference type="OMA" id="VYSHMSA"/>
<feature type="transmembrane region" description="Helical" evidence="1">
    <location>
        <begin position="125"/>
        <end position="147"/>
    </location>
</feature>
<feature type="transmembrane region" description="Helical" evidence="1">
    <location>
        <begin position="153"/>
        <end position="172"/>
    </location>
</feature>
<dbReference type="AlphaFoldDB" id="T0QN97"/>
<dbReference type="EMBL" id="JH767148">
    <property type="protein sequence ID" value="EQC36191.1"/>
    <property type="molecule type" value="Genomic_DNA"/>
</dbReference>
<feature type="transmembrane region" description="Helical" evidence="1">
    <location>
        <begin position="203"/>
        <end position="219"/>
    </location>
</feature>
<dbReference type="GeneID" id="19947030"/>
<sequence>MASTVEALKTKLSSVLPTPNKTPDVAFESLTEASDGDSVEAPPVPAPSPESSLLQIKFERVGLLLQVVGACCVTLVAGMTKHGATSTPVDTMVFWQSFLSMAVGVALQNHFRLPILDIDGISRSHVFALGGLQYLVCAVSSYAYATFELTDATILLLASSLLTGLVATKVLVQHVHDRRDMVCSAGALLALVFVQAPDAAHEFSWAIGGACGLGLYYGVLFKLHEAPMLSVYSHMSAVSCGLALLKLLLFSSDHIFEGHGVLLGLMGILRALGQLALLRGYQFERNPIAAAMVFFKVAWTILLDSIMVDVIHMHTMMGCLVLCVATGILLGKRPLGPPLPAAPVASS</sequence>
<protein>
    <recommendedName>
        <fullName evidence="4">EamA domain-containing protein</fullName>
    </recommendedName>
</protein>
<name>T0QN97_SAPDV</name>
<keyword evidence="1" id="KW-0472">Membrane</keyword>
<keyword evidence="1" id="KW-1133">Transmembrane helix</keyword>
<organism evidence="2 3">
    <name type="scientific">Saprolegnia diclina (strain VS20)</name>
    <dbReference type="NCBI Taxonomy" id="1156394"/>
    <lineage>
        <taxon>Eukaryota</taxon>
        <taxon>Sar</taxon>
        <taxon>Stramenopiles</taxon>
        <taxon>Oomycota</taxon>
        <taxon>Saprolegniomycetes</taxon>
        <taxon>Saprolegniales</taxon>
        <taxon>Saprolegniaceae</taxon>
        <taxon>Saprolegnia</taxon>
    </lineage>
</organism>
<gene>
    <name evidence="2" type="ORF">SDRG_06303</name>
</gene>
<feature type="transmembrane region" description="Helical" evidence="1">
    <location>
        <begin position="288"/>
        <end position="307"/>
    </location>
</feature>
<keyword evidence="3" id="KW-1185">Reference proteome</keyword>
<evidence type="ECO:0000313" key="3">
    <source>
        <dbReference type="Proteomes" id="UP000030762"/>
    </source>
</evidence>
<dbReference type="VEuPathDB" id="FungiDB:SDRG_06303"/>
<evidence type="ECO:0000256" key="1">
    <source>
        <dbReference type="SAM" id="Phobius"/>
    </source>
</evidence>
<feature type="transmembrane region" description="Helical" evidence="1">
    <location>
        <begin position="231"/>
        <end position="249"/>
    </location>
</feature>
<dbReference type="InParanoid" id="T0QN97"/>
<dbReference type="Proteomes" id="UP000030762">
    <property type="component" value="Unassembled WGS sequence"/>
</dbReference>
<reference evidence="2 3" key="1">
    <citation type="submission" date="2012-04" db="EMBL/GenBank/DDBJ databases">
        <title>The Genome Sequence of Saprolegnia declina VS20.</title>
        <authorList>
            <consortium name="The Broad Institute Genome Sequencing Platform"/>
            <person name="Russ C."/>
            <person name="Nusbaum C."/>
            <person name="Tyler B."/>
            <person name="van West P."/>
            <person name="Dieguez-Uribeondo J."/>
            <person name="de Bruijn I."/>
            <person name="Tripathy S."/>
            <person name="Jiang R."/>
            <person name="Young S.K."/>
            <person name="Zeng Q."/>
            <person name="Gargeya S."/>
            <person name="Fitzgerald M."/>
            <person name="Haas B."/>
            <person name="Abouelleil A."/>
            <person name="Alvarado L."/>
            <person name="Arachchi H.M."/>
            <person name="Berlin A."/>
            <person name="Chapman S.B."/>
            <person name="Goldberg J."/>
            <person name="Griggs A."/>
            <person name="Gujja S."/>
            <person name="Hansen M."/>
            <person name="Howarth C."/>
            <person name="Imamovic A."/>
            <person name="Larimer J."/>
            <person name="McCowen C."/>
            <person name="Montmayeur A."/>
            <person name="Murphy C."/>
            <person name="Neiman D."/>
            <person name="Pearson M."/>
            <person name="Priest M."/>
            <person name="Roberts A."/>
            <person name="Saif S."/>
            <person name="Shea T."/>
            <person name="Sisk P."/>
            <person name="Sykes S."/>
            <person name="Wortman J."/>
            <person name="Nusbaum C."/>
            <person name="Birren B."/>
        </authorList>
    </citation>
    <scope>NUCLEOTIDE SEQUENCE [LARGE SCALE GENOMIC DNA]</scope>
    <source>
        <strain evidence="2 3">VS20</strain>
    </source>
</reference>
<proteinExistence type="predicted"/>
<dbReference type="RefSeq" id="XP_008610297.1">
    <property type="nucleotide sequence ID" value="XM_008612075.1"/>
</dbReference>
<keyword evidence="1" id="KW-0812">Transmembrane</keyword>
<evidence type="ECO:0008006" key="4">
    <source>
        <dbReference type="Google" id="ProtNLM"/>
    </source>
</evidence>